<proteinExistence type="predicted"/>
<dbReference type="PANTHER" id="PTHR36032">
    <property type="entry name" value="PHOSPHOPANTOTHENATE--CYSTEINE LIGASE 2"/>
    <property type="match status" value="1"/>
</dbReference>
<dbReference type="PANTHER" id="PTHR36032:SF1">
    <property type="entry name" value="PHOSPHOPANTOTHENATE--CYSTEINE LIGASE 2"/>
    <property type="match status" value="1"/>
</dbReference>
<accession>A0A699KER2</accession>
<dbReference type="AlphaFoldDB" id="A0A699KER2"/>
<name>A0A699KER2_TANCI</name>
<evidence type="ECO:0000313" key="1">
    <source>
        <dbReference type="EMBL" id="GFA87474.1"/>
    </source>
</evidence>
<organism evidence="1">
    <name type="scientific">Tanacetum cinerariifolium</name>
    <name type="common">Dalmatian daisy</name>
    <name type="synonym">Chrysanthemum cinerariifolium</name>
    <dbReference type="NCBI Taxonomy" id="118510"/>
    <lineage>
        <taxon>Eukaryota</taxon>
        <taxon>Viridiplantae</taxon>
        <taxon>Streptophyta</taxon>
        <taxon>Embryophyta</taxon>
        <taxon>Tracheophyta</taxon>
        <taxon>Spermatophyta</taxon>
        <taxon>Magnoliopsida</taxon>
        <taxon>eudicotyledons</taxon>
        <taxon>Gunneridae</taxon>
        <taxon>Pentapetalae</taxon>
        <taxon>asterids</taxon>
        <taxon>campanulids</taxon>
        <taxon>Asterales</taxon>
        <taxon>Asteraceae</taxon>
        <taxon>Asteroideae</taxon>
        <taxon>Anthemideae</taxon>
        <taxon>Anthemidinae</taxon>
        <taxon>Tanacetum</taxon>
    </lineage>
</organism>
<dbReference type="EMBL" id="BKCJ010505109">
    <property type="protein sequence ID" value="GFA87474.1"/>
    <property type="molecule type" value="Genomic_DNA"/>
</dbReference>
<sequence length="89" mass="9950">MAEKILKTPMDLSSCVDAVKRYTPPNQRDRTNSYVSDGDIKFKRIVKILPSHLIPLKGCCSSEAYQLLNNRWAAAMSAYENPSTDLSGE</sequence>
<comment type="caution">
    <text evidence="1">The sequence shown here is derived from an EMBL/GenBank/DDBJ whole genome shotgun (WGS) entry which is preliminary data.</text>
</comment>
<gene>
    <name evidence="1" type="ORF">Tci_659446</name>
</gene>
<protein>
    <submittedName>
        <fullName evidence="1">Uncharacterized protein</fullName>
    </submittedName>
</protein>
<reference evidence="1" key="1">
    <citation type="journal article" date="2019" name="Sci. Rep.">
        <title>Draft genome of Tanacetum cinerariifolium, the natural source of mosquito coil.</title>
        <authorList>
            <person name="Yamashiro T."/>
            <person name="Shiraishi A."/>
            <person name="Satake H."/>
            <person name="Nakayama K."/>
        </authorList>
    </citation>
    <scope>NUCLEOTIDE SEQUENCE</scope>
</reference>